<gene>
    <name evidence="1" type="ORF">BDN72DRAFT_772168</name>
</gene>
<organism evidence="1 2">
    <name type="scientific">Pluteus cervinus</name>
    <dbReference type="NCBI Taxonomy" id="181527"/>
    <lineage>
        <taxon>Eukaryota</taxon>
        <taxon>Fungi</taxon>
        <taxon>Dikarya</taxon>
        <taxon>Basidiomycota</taxon>
        <taxon>Agaricomycotina</taxon>
        <taxon>Agaricomycetes</taxon>
        <taxon>Agaricomycetidae</taxon>
        <taxon>Agaricales</taxon>
        <taxon>Pluteineae</taxon>
        <taxon>Pluteaceae</taxon>
        <taxon>Pluteus</taxon>
    </lineage>
</organism>
<reference evidence="1 2" key="1">
    <citation type="journal article" date="2019" name="Nat. Ecol. Evol.">
        <title>Megaphylogeny resolves global patterns of mushroom evolution.</title>
        <authorList>
            <person name="Varga T."/>
            <person name="Krizsan K."/>
            <person name="Foldi C."/>
            <person name="Dima B."/>
            <person name="Sanchez-Garcia M."/>
            <person name="Sanchez-Ramirez S."/>
            <person name="Szollosi G.J."/>
            <person name="Szarkandi J.G."/>
            <person name="Papp V."/>
            <person name="Albert L."/>
            <person name="Andreopoulos W."/>
            <person name="Angelini C."/>
            <person name="Antonin V."/>
            <person name="Barry K.W."/>
            <person name="Bougher N.L."/>
            <person name="Buchanan P."/>
            <person name="Buyck B."/>
            <person name="Bense V."/>
            <person name="Catcheside P."/>
            <person name="Chovatia M."/>
            <person name="Cooper J."/>
            <person name="Damon W."/>
            <person name="Desjardin D."/>
            <person name="Finy P."/>
            <person name="Geml J."/>
            <person name="Haridas S."/>
            <person name="Hughes K."/>
            <person name="Justo A."/>
            <person name="Karasinski D."/>
            <person name="Kautmanova I."/>
            <person name="Kiss B."/>
            <person name="Kocsube S."/>
            <person name="Kotiranta H."/>
            <person name="LaButti K.M."/>
            <person name="Lechner B.E."/>
            <person name="Liimatainen K."/>
            <person name="Lipzen A."/>
            <person name="Lukacs Z."/>
            <person name="Mihaltcheva S."/>
            <person name="Morgado L.N."/>
            <person name="Niskanen T."/>
            <person name="Noordeloos M.E."/>
            <person name="Ohm R.A."/>
            <person name="Ortiz-Santana B."/>
            <person name="Ovrebo C."/>
            <person name="Racz N."/>
            <person name="Riley R."/>
            <person name="Savchenko A."/>
            <person name="Shiryaev A."/>
            <person name="Soop K."/>
            <person name="Spirin V."/>
            <person name="Szebenyi C."/>
            <person name="Tomsovsky M."/>
            <person name="Tulloss R.E."/>
            <person name="Uehling J."/>
            <person name="Grigoriev I.V."/>
            <person name="Vagvolgyi C."/>
            <person name="Papp T."/>
            <person name="Martin F.M."/>
            <person name="Miettinen O."/>
            <person name="Hibbett D.S."/>
            <person name="Nagy L.G."/>
        </authorList>
    </citation>
    <scope>NUCLEOTIDE SEQUENCE [LARGE SCALE GENOMIC DNA]</scope>
    <source>
        <strain evidence="1 2">NL-1719</strain>
    </source>
</reference>
<accession>A0ACD3ALD3</accession>
<proteinExistence type="predicted"/>
<protein>
    <submittedName>
        <fullName evidence="1">Uncharacterized protein</fullName>
    </submittedName>
</protein>
<keyword evidence="2" id="KW-1185">Reference proteome</keyword>
<evidence type="ECO:0000313" key="2">
    <source>
        <dbReference type="Proteomes" id="UP000308600"/>
    </source>
</evidence>
<feature type="non-terminal residue" evidence="1">
    <location>
        <position position="220"/>
    </location>
</feature>
<sequence length="220" mass="25142">MSDVRRGSRILSPLNLPPIQGLPNELLSSIFAYATHQHHDPYYTILLPLMVSHVCARWREISLSTGALWTQLILTFPTSEGQLIRTAEWLTRSKAAPLHILLDVRDPGWEWKPDSDESTHLFTGVDMERTLRLILPHVGRWRECELLADTWAPIHSFLSDTSQVESVPMLEFVSLSRCNAFFAERGEVFRPRNLAEPIPLFGGRANRLRDVELAGVHVEW</sequence>
<dbReference type="Proteomes" id="UP000308600">
    <property type="component" value="Unassembled WGS sequence"/>
</dbReference>
<name>A0ACD3ALD3_9AGAR</name>
<evidence type="ECO:0000313" key="1">
    <source>
        <dbReference type="EMBL" id="TFK66302.1"/>
    </source>
</evidence>
<dbReference type="EMBL" id="ML208409">
    <property type="protein sequence ID" value="TFK66302.1"/>
    <property type="molecule type" value="Genomic_DNA"/>
</dbReference>